<comment type="subcellular location">
    <subcellularLocation>
        <location evidence="2">Cytoplasmic granule</location>
    </subcellularLocation>
    <subcellularLocation>
        <location evidence="1">Lysosome</location>
    </subcellularLocation>
    <subcellularLocation>
        <location evidence="3">Secreted</location>
    </subcellularLocation>
</comment>
<dbReference type="PROSITE" id="PS00127">
    <property type="entry name" value="RNASE_PANCREATIC"/>
    <property type="match status" value="1"/>
</dbReference>
<keyword evidence="11 22" id="KW-0378">Hydrolase</keyword>
<comment type="similarity">
    <text evidence="4 22">Belongs to the pancreatic ribonuclease family.</text>
</comment>
<dbReference type="InterPro" id="IPR023412">
    <property type="entry name" value="RNaseA_domain"/>
</dbReference>
<comment type="subunit">
    <text evidence="19">Interacts (via N-terminus) with bacterial lipopolysaccharide (LPS).</text>
</comment>
<comment type="function">
    <text evidence="21">Ribonuclease which shows a preference for the pyrimidines uridine and cytosine. Has potent antibacterial activity against a range of Gram-positive and Gram-negative bacteria, including P.aeruginosa, A.baumanii, M.luteus, S.aureus, E.faecalis, E.faecium, S.saprophyticus and E.coli. Causes loss of bacterial membrane integrity, and also promotes agglutination of Gram-negative bacteria. Probably contributes to urinary tract sterility. Bactericidal activity is independent of RNase activity.</text>
</comment>
<evidence type="ECO:0000256" key="12">
    <source>
        <dbReference type="ARBA" id="ARBA00023022"/>
    </source>
</evidence>
<evidence type="ECO:0000256" key="8">
    <source>
        <dbReference type="ARBA" id="ARBA00022722"/>
    </source>
</evidence>
<dbReference type="FunCoup" id="A0A6P3V928">
    <property type="interactions" value="51"/>
</dbReference>
<keyword evidence="16" id="KW-0456">Lyase</keyword>
<evidence type="ECO:0000256" key="2">
    <source>
        <dbReference type="ARBA" id="ARBA00004463"/>
    </source>
</evidence>
<feature type="domain" description="Ribonuclease A-domain" evidence="23">
    <location>
        <begin position="24"/>
        <end position="147"/>
    </location>
</feature>
<keyword evidence="10 22" id="KW-0255">Endonuclease</keyword>
<dbReference type="InterPro" id="IPR023411">
    <property type="entry name" value="RNaseA_AS"/>
</dbReference>
<keyword evidence="7" id="KW-0929">Antimicrobial</keyword>
<dbReference type="InterPro" id="IPR001427">
    <property type="entry name" value="RNaseA"/>
</dbReference>
<evidence type="ECO:0000256" key="19">
    <source>
        <dbReference type="ARBA" id="ARBA00038824"/>
    </source>
</evidence>
<keyword evidence="13" id="KW-1015">Disulfide bond</keyword>
<dbReference type="RefSeq" id="XP_012368828.1">
    <property type="nucleotide sequence ID" value="XM_012513374.1"/>
</dbReference>
<evidence type="ECO:0000256" key="1">
    <source>
        <dbReference type="ARBA" id="ARBA00004371"/>
    </source>
</evidence>
<keyword evidence="15" id="KW-0458">Lysosome</keyword>
<feature type="chain" id="PRO_5028518892" description="Ribonuclease K6" evidence="22">
    <location>
        <begin position="25"/>
        <end position="166"/>
    </location>
</feature>
<reference evidence="25" key="1">
    <citation type="submission" date="2025-08" db="UniProtKB">
        <authorList>
            <consortium name="RefSeq"/>
        </authorList>
    </citation>
    <scope>IDENTIFICATION</scope>
</reference>
<evidence type="ECO:0000256" key="4">
    <source>
        <dbReference type="ARBA" id="ARBA00005600"/>
    </source>
</evidence>
<keyword evidence="6" id="KW-0964">Secreted</keyword>
<dbReference type="Proteomes" id="UP000515203">
    <property type="component" value="Unplaced"/>
</dbReference>
<evidence type="ECO:0000256" key="3">
    <source>
        <dbReference type="ARBA" id="ARBA00004613"/>
    </source>
</evidence>
<evidence type="ECO:0000256" key="7">
    <source>
        <dbReference type="ARBA" id="ARBA00022529"/>
    </source>
</evidence>
<dbReference type="PANTHER" id="PTHR11437:SF4">
    <property type="entry name" value="RIBONUCLEASE K6"/>
    <property type="match status" value="1"/>
</dbReference>
<dbReference type="GeneID" id="101588890"/>
<dbReference type="SMART" id="SM00092">
    <property type="entry name" value="RNAse_Pc"/>
    <property type="match status" value="1"/>
</dbReference>
<evidence type="ECO:0000256" key="22">
    <source>
        <dbReference type="RuleBase" id="RU000651"/>
    </source>
</evidence>
<keyword evidence="24" id="KW-1185">Reference proteome</keyword>
<accession>A0A6P3V928</accession>
<comment type="catalytic activity">
    <reaction evidence="18">
        <text>an [RNA] containing cytidine + H2O = an [RNA]-3'-cytidine-3'-phosphate + a 5'-hydroxy-ribonucleotide-3'-[RNA].</text>
        <dbReference type="EC" id="4.6.1.18"/>
    </reaction>
</comment>
<protein>
    <recommendedName>
        <fullName evidence="20">Ribonuclease K6</fullName>
        <ecNumber evidence="5">4.6.1.18</ecNumber>
    </recommendedName>
</protein>
<keyword evidence="14" id="KW-0325">Glycoprotein</keyword>
<keyword evidence="12" id="KW-0044">Antibiotic</keyword>
<evidence type="ECO:0000256" key="17">
    <source>
        <dbReference type="ARBA" id="ARBA00034016"/>
    </source>
</evidence>
<dbReference type="AlphaFoldDB" id="A0A6P3V928"/>
<evidence type="ECO:0000256" key="16">
    <source>
        <dbReference type="ARBA" id="ARBA00023239"/>
    </source>
</evidence>
<evidence type="ECO:0000259" key="23">
    <source>
        <dbReference type="SMART" id="SM00092"/>
    </source>
</evidence>
<dbReference type="GO" id="GO:0005576">
    <property type="term" value="C:extracellular region"/>
    <property type="evidence" value="ECO:0007669"/>
    <property type="project" value="UniProtKB-SubCell"/>
</dbReference>
<evidence type="ECO:0000313" key="24">
    <source>
        <dbReference type="Proteomes" id="UP000515203"/>
    </source>
</evidence>
<dbReference type="FunFam" id="3.10.130.10:FF:000001">
    <property type="entry name" value="Ribonuclease pancreatic"/>
    <property type="match status" value="1"/>
</dbReference>
<dbReference type="CDD" id="cd06265">
    <property type="entry name" value="RNase_A_canonical"/>
    <property type="match status" value="1"/>
</dbReference>
<evidence type="ECO:0000256" key="13">
    <source>
        <dbReference type="ARBA" id="ARBA00023157"/>
    </source>
</evidence>
<keyword evidence="8 22" id="KW-0540">Nuclease</keyword>
<dbReference type="GO" id="GO:0004522">
    <property type="term" value="F:ribonuclease A activity"/>
    <property type="evidence" value="ECO:0007669"/>
    <property type="project" value="UniProtKB-EC"/>
</dbReference>
<dbReference type="InterPro" id="IPR036816">
    <property type="entry name" value="RNaseA-like_dom_sf"/>
</dbReference>
<evidence type="ECO:0000256" key="5">
    <source>
        <dbReference type="ARBA" id="ARBA00012569"/>
    </source>
</evidence>
<evidence type="ECO:0000256" key="11">
    <source>
        <dbReference type="ARBA" id="ARBA00022801"/>
    </source>
</evidence>
<dbReference type="GO" id="GO:0050830">
    <property type="term" value="P:defense response to Gram-positive bacterium"/>
    <property type="evidence" value="ECO:0007669"/>
    <property type="project" value="TreeGrafter"/>
</dbReference>
<evidence type="ECO:0000256" key="6">
    <source>
        <dbReference type="ARBA" id="ARBA00022525"/>
    </source>
</evidence>
<sequence length="166" mass="18930">MVRVLRSPLLLLLGLLALPCSLRALTPFQKFQIQHVQPNPHPCDQAMIAVNSLTKRCKPTNTFLHDALQNVIDVCKLPNTHCKNGQYNCHRSATPVSMTDCKYISGQFPNCHYSDTHITKNFIVACDPPQPWDPQDALVPVHFDRYVYNFDQFVSVLTGRFCHSFF</sequence>
<dbReference type="InParanoid" id="A0A6P3V928"/>
<evidence type="ECO:0000256" key="9">
    <source>
        <dbReference type="ARBA" id="ARBA00022729"/>
    </source>
</evidence>
<dbReference type="GO" id="GO:0003676">
    <property type="term" value="F:nucleic acid binding"/>
    <property type="evidence" value="ECO:0007669"/>
    <property type="project" value="InterPro"/>
</dbReference>
<gene>
    <name evidence="25" type="primary">LOC101588890</name>
</gene>
<dbReference type="Pfam" id="PF00074">
    <property type="entry name" value="RnaseA"/>
    <property type="match status" value="1"/>
</dbReference>
<name>A0A6P3V928_OCTDE</name>
<dbReference type="GO" id="GO:0016787">
    <property type="term" value="F:hydrolase activity"/>
    <property type="evidence" value="ECO:0007669"/>
    <property type="project" value="UniProtKB-KW"/>
</dbReference>
<proteinExistence type="inferred from homology"/>
<evidence type="ECO:0000256" key="14">
    <source>
        <dbReference type="ARBA" id="ARBA00023180"/>
    </source>
</evidence>
<evidence type="ECO:0000313" key="25">
    <source>
        <dbReference type="RefSeq" id="XP_012368828.1"/>
    </source>
</evidence>
<feature type="signal peptide" evidence="22">
    <location>
        <begin position="1"/>
        <end position="24"/>
    </location>
</feature>
<dbReference type="PRINTS" id="PR00794">
    <property type="entry name" value="RIBONUCLEASE"/>
</dbReference>
<evidence type="ECO:0000256" key="21">
    <source>
        <dbReference type="ARBA" id="ARBA00045485"/>
    </source>
</evidence>
<evidence type="ECO:0000256" key="18">
    <source>
        <dbReference type="ARBA" id="ARBA00034055"/>
    </source>
</evidence>
<evidence type="ECO:0000256" key="10">
    <source>
        <dbReference type="ARBA" id="ARBA00022759"/>
    </source>
</evidence>
<evidence type="ECO:0000256" key="15">
    <source>
        <dbReference type="ARBA" id="ARBA00023228"/>
    </source>
</evidence>
<dbReference type="EC" id="4.6.1.18" evidence="5"/>
<dbReference type="SUPFAM" id="SSF54076">
    <property type="entry name" value="RNase A-like"/>
    <property type="match status" value="1"/>
</dbReference>
<dbReference type="OrthoDB" id="9445034at2759"/>
<comment type="catalytic activity">
    <reaction evidence="17">
        <text>an [RNA] containing uridine + H2O = an [RNA]-3'-uridine-3'-phosphate + a 5'-hydroxy-ribonucleotide-3'-[RNA].</text>
        <dbReference type="EC" id="4.6.1.18"/>
    </reaction>
</comment>
<dbReference type="GO" id="GO:0005764">
    <property type="term" value="C:lysosome"/>
    <property type="evidence" value="ECO:0007669"/>
    <property type="project" value="UniProtKB-SubCell"/>
</dbReference>
<organism evidence="24 25">
    <name type="scientific">Octodon degus</name>
    <name type="common">Degu</name>
    <name type="synonym">Sciurus degus</name>
    <dbReference type="NCBI Taxonomy" id="10160"/>
    <lineage>
        <taxon>Eukaryota</taxon>
        <taxon>Metazoa</taxon>
        <taxon>Chordata</taxon>
        <taxon>Craniata</taxon>
        <taxon>Vertebrata</taxon>
        <taxon>Euteleostomi</taxon>
        <taxon>Mammalia</taxon>
        <taxon>Eutheria</taxon>
        <taxon>Euarchontoglires</taxon>
        <taxon>Glires</taxon>
        <taxon>Rodentia</taxon>
        <taxon>Hystricomorpha</taxon>
        <taxon>Octodontidae</taxon>
        <taxon>Octodon</taxon>
    </lineage>
</organism>
<keyword evidence="9 22" id="KW-0732">Signal</keyword>
<dbReference type="Gene3D" id="3.10.130.10">
    <property type="entry name" value="Ribonuclease A-like domain"/>
    <property type="match status" value="1"/>
</dbReference>
<dbReference type="PANTHER" id="PTHR11437">
    <property type="entry name" value="RIBONUCLEASE"/>
    <property type="match status" value="1"/>
</dbReference>
<evidence type="ECO:0000256" key="20">
    <source>
        <dbReference type="ARBA" id="ARBA00039800"/>
    </source>
</evidence>